<evidence type="ECO:0000313" key="2">
    <source>
        <dbReference type="EMBL" id="PTB17605.1"/>
    </source>
</evidence>
<dbReference type="SUPFAM" id="SSF46785">
    <property type="entry name" value="Winged helix' DNA-binding domain"/>
    <property type="match status" value="1"/>
</dbReference>
<accession>A0A2T3XM57</accession>
<comment type="caution">
    <text evidence="2">The sequence shown here is derived from an EMBL/GenBank/DDBJ whole genome shotgun (WGS) entry which is preliminary data.</text>
</comment>
<reference evidence="2 3" key="1">
    <citation type="submission" date="2018-03" db="EMBL/GenBank/DDBJ databases">
        <title>Whole genome analyses suggest that Burkholderia sensu lato contains two further novel genera in the rhizoxinica-symbiotica group Mycetohabitans gen. nov., and Trinickia gen. nov.: implications for the evolution of diazotrophy and nodulation in the Burkholderiaceae.</title>
        <authorList>
            <person name="Estrada De Los Santos P."/>
            <person name="Palmer M."/>
            <person name="Chavez-Ramirez B."/>
            <person name="Steenkamp E.T."/>
            <person name="Hirsch A.M."/>
            <person name="Manyaka P."/>
            <person name="Maluk M."/>
            <person name="Lafos M."/>
            <person name="Crook M."/>
            <person name="Gross E."/>
            <person name="Simon M.F."/>
            <person name="Bueno Dos Reis Junior F."/>
            <person name="Poole P.S."/>
            <person name="Venter S.N."/>
            <person name="James E.K."/>
        </authorList>
    </citation>
    <scope>NUCLEOTIDE SEQUENCE [LARGE SCALE GENOMIC DNA]</scope>
    <source>
        <strain evidence="2 3">JPY-366</strain>
    </source>
</reference>
<protein>
    <submittedName>
        <fullName evidence="2">Helix-turn-helix domain-containing protein</fullName>
    </submittedName>
</protein>
<dbReference type="RefSeq" id="WP_107153665.1">
    <property type="nucleotide sequence ID" value="NZ_PYUC01000017.1"/>
</dbReference>
<dbReference type="AlphaFoldDB" id="A0A2T3XM57"/>
<proteinExistence type="predicted"/>
<name>A0A2T3XM57_9BURK</name>
<dbReference type="Proteomes" id="UP000240638">
    <property type="component" value="Unassembled WGS sequence"/>
</dbReference>
<dbReference type="Gene3D" id="1.10.10.10">
    <property type="entry name" value="Winged helix-like DNA-binding domain superfamily/Winged helix DNA-binding domain"/>
    <property type="match status" value="1"/>
</dbReference>
<sequence>MTAASNVVQLSAAQTTPAEQAKQSEKKFGKAVASHGLFIAPALLLRAQARLNVNSTQMIVLLQLLDFWWAVDGSAHPSIATVAERIDLTPKQVQRTVNALAEKGLITRIHRTLPSGGKTSNQYKFDGLVAKLKQIEPDFEKARKMKKAAGKPGGLTANKV</sequence>
<dbReference type="InterPro" id="IPR036390">
    <property type="entry name" value="WH_DNA-bd_sf"/>
</dbReference>
<feature type="domain" description="DnaD N-terminal" evidence="1">
    <location>
        <begin position="41"/>
        <end position="135"/>
    </location>
</feature>
<dbReference type="Pfam" id="PF21984">
    <property type="entry name" value="DnaD_N"/>
    <property type="match status" value="1"/>
</dbReference>
<dbReference type="InterPro" id="IPR053843">
    <property type="entry name" value="DnaD_N"/>
</dbReference>
<dbReference type="InterPro" id="IPR036388">
    <property type="entry name" value="WH-like_DNA-bd_sf"/>
</dbReference>
<dbReference type="EMBL" id="PYUC01000017">
    <property type="protein sequence ID" value="PTB17605.1"/>
    <property type="molecule type" value="Genomic_DNA"/>
</dbReference>
<organism evidence="2 3">
    <name type="scientific">Trinickia symbiotica</name>
    <dbReference type="NCBI Taxonomy" id="863227"/>
    <lineage>
        <taxon>Bacteria</taxon>
        <taxon>Pseudomonadati</taxon>
        <taxon>Pseudomonadota</taxon>
        <taxon>Betaproteobacteria</taxon>
        <taxon>Burkholderiales</taxon>
        <taxon>Burkholderiaceae</taxon>
        <taxon>Trinickia</taxon>
    </lineage>
</organism>
<evidence type="ECO:0000313" key="3">
    <source>
        <dbReference type="Proteomes" id="UP000240638"/>
    </source>
</evidence>
<gene>
    <name evidence="2" type="ORF">C9I57_27075</name>
</gene>
<evidence type="ECO:0000259" key="1">
    <source>
        <dbReference type="Pfam" id="PF21984"/>
    </source>
</evidence>